<comment type="subcellular location">
    <subcellularLocation>
        <location evidence="1">Membrane</location>
        <topology evidence="1">Single-pass type I membrane protein</topology>
    </subcellularLocation>
</comment>
<evidence type="ECO:0008006" key="12">
    <source>
        <dbReference type="Google" id="ProtNLM"/>
    </source>
</evidence>
<keyword evidence="6 9" id="KW-0472">Membrane</keyword>
<feature type="signal peptide" evidence="10">
    <location>
        <begin position="1"/>
        <end position="17"/>
    </location>
</feature>
<proteinExistence type="predicted"/>
<dbReference type="EMBL" id="HBIS01004254">
    <property type="protein sequence ID" value="CAE0610038.1"/>
    <property type="molecule type" value="Transcribed_RNA"/>
</dbReference>
<evidence type="ECO:0000256" key="10">
    <source>
        <dbReference type="SAM" id="SignalP"/>
    </source>
</evidence>
<evidence type="ECO:0000256" key="6">
    <source>
        <dbReference type="ARBA" id="ARBA00023136"/>
    </source>
</evidence>
<dbReference type="PROSITE" id="PS51289">
    <property type="entry name" value="GLG1_C_RICH"/>
    <property type="match status" value="3"/>
</dbReference>
<dbReference type="GO" id="GO:0000139">
    <property type="term" value="C:Golgi membrane"/>
    <property type="evidence" value="ECO:0007669"/>
    <property type="project" value="InterPro"/>
</dbReference>
<dbReference type="Pfam" id="PF00839">
    <property type="entry name" value="Cys_rich_FGFR"/>
    <property type="match status" value="9"/>
</dbReference>
<evidence type="ECO:0000256" key="1">
    <source>
        <dbReference type="ARBA" id="ARBA00004479"/>
    </source>
</evidence>
<evidence type="ECO:0000256" key="5">
    <source>
        <dbReference type="ARBA" id="ARBA00022989"/>
    </source>
</evidence>
<evidence type="ECO:0000256" key="7">
    <source>
        <dbReference type="ARBA" id="ARBA00023180"/>
    </source>
</evidence>
<keyword evidence="4" id="KW-0677">Repeat</keyword>
<dbReference type="InterPro" id="IPR001893">
    <property type="entry name" value="Cys-rich_GLG1_repeat"/>
</dbReference>
<keyword evidence="2 9" id="KW-0812">Transmembrane</keyword>
<sequence length="874" mass="97702">MATVLAMLCLQGARGLAEEWTSSNRTAAAPKGPRKEAVPAANKTPKPAVKSKVIESAAEVELVNGTGDIDQEGTCESSIKKYCKDVEAGESRLANCIFHEMMEEKKGNSEGEIPTECKKEVKSFLKKRTANINQDPALAKACKEDAGKFCKDLAVSTEPGKVITCLMDKKQDLMPKCKKMIVKRQMDAANTIDADAPLLEDCKEDLDTICSDVLEKRRQCLVDNRARVSWTCQSRLFKENAERSDDWRLSARLFQSCYNDKMRFCKDVEAGGSRVKDCLEDNREKSGFSSVCKEQVDKMIQARAQNFMLDHDLKTGCKEDIEKLCQYEKDIAKDLQTDDASVINCLQDFREELLTSSCKKQVHKTIQRDAADIRFNAPLLNACIDDRATFCKDVPPGDARVIRCLQDNRASLSFSCRATLFDQEVMMAESIDFQVPLKKACEAVLQKHCADVDHTHGLAIECLLDHTDDEATSTECKREIKHLQLKSSEDYRLNYRLQRACELDVDQLCPDACDKFSYDVCGGKVYQCLSDKESEIQSQVCKKELFRYQQQETKDYQLDKPLADSCKDDVKKFCSDIPKGDDFGRVHECLYDHIEELTDQCRVQEQKIQKLKAKDVRLQPGVMQACSEEISLVCKGIQPGNGRILDCLIANLESSDYSPACQEKTKKILAKQEKDFSLNYQLATSCRKNAKELCADKQGKGHRDAAVLNCLVENEPSLDDTCSSQVSKLLRNALWAYRPGAMLTSACDADANACKSQLKRPGKIGKIGLCLTQKMLNGKDLNADCKKLVVLAAPSESKAIFEENLTKSDIMEKLASFQKAAVEMTSNGLKLTGWVAFAGIGALSILLVAGAYFLYQRYNGNKRPYTMVMKQGDV</sequence>
<keyword evidence="7" id="KW-0325">Glycoprotein</keyword>
<dbReference type="PANTHER" id="PTHR11884">
    <property type="entry name" value="SELECTIN LIGAND RELATED"/>
    <property type="match status" value="1"/>
</dbReference>
<dbReference type="InterPro" id="IPR017873">
    <property type="entry name" value="Cys-rich_GLG1_repeat_euk"/>
</dbReference>
<gene>
    <name evidence="11" type="ORF">PSAL00342_LOCUS3861</name>
</gene>
<dbReference type="InterPro" id="IPR039728">
    <property type="entry name" value="GLG1"/>
</dbReference>
<evidence type="ECO:0000256" key="9">
    <source>
        <dbReference type="SAM" id="Phobius"/>
    </source>
</evidence>
<evidence type="ECO:0000256" key="2">
    <source>
        <dbReference type="ARBA" id="ARBA00022692"/>
    </source>
</evidence>
<feature type="chain" id="PRO_5030940541" description="Golgi apparatus protein 1" evidence="10">
    <location>
        <begin position="18"/>
        <end position="874"/>
    </location>
</feature>
<feature type="transmembrane region" description="Helical" evidence="9">
    <location>
        <begin position="834"/>
        <end position="855"/>
    </location>
</feature>
<protein>
    <recommendedName>
        <fullName evidence="12">Golgi apparatus protein 1</fullName>
    </recommendedName>
</protein>
<evidence type="ECO:0000313" key="11">
    <source>
        <dbReference type="EMBL" id="CAE0610038.1"/>
    </source>
</evidence>
<evidence type="ECO:0000256" key="8">
    <source>
        <dbReference type="SAM" id="MobiDB-lite"/>
    </source>
</evidence>
<organism evidence="11">
    <name type="scientific">Picocystis salinarum</name>
    <dbReference type="NCBI Taxonomy" id="88271"/>
    <lineage>
        <taxon>Eukaryota</taxon>
        <taxon>Viridiplantae</taxon>
        <taxon>Chlorophyta</taxon>
        <taxon>Picocystophyceae</taxon>
        <taxon>Picocystales</taxon>
        <taxon>Picocystaceae</taxon>
        <taxon>Picocystis</taxon>
    </lineage>
</organism>
<dbReference type="PANTHER" id="PTHR11884:SF1">
    <property type="entry name" value="GOLGI APPARATUS PROTEIN 1"/>
    <property type="match status" value="1"/>
</dbReference>
<reference evidence="11" key="1">
    <citation type="submission" date="2021-01" db="EMBL/GenBank/DDBJ databases">
        <authorList>
            <person name="Corre E."/>
            <person name="Pelletier E."/>
            <person name="Niang G."/>
            <person name="Scheremetjew M."/>
            <person name="Finn R."/>
            <person name="Kale V."/>
            <person name="Holt S."/>
            <person name="Cochrane G."/>
            <person name="Meng A."/>
            <person name="Brown T."/>
            <person name="Cohen L."/>
        </authorList>
    </citation>
    <scope>NUCLEOTIDE SEQUENCE</scope>
    <source>
        <strain evidence="11">CCMP1897</strain>
    </source>
</reference>
<name>A0A7S3UD79_9CHLO</name>
<feature type="region of interest" description="Disordered" evidence="8">
    <location>
        <begin position="21"/>
        <end position="49"/>
    </location>
</feature>
<evidence type="ECO:0000256" key="3">
    <source>
        <dbReference type="ARBA" id="ARBA00022729"/>
    </source>
</evidence>
<keyword evidence="3 10" id="KW-0732">Signal</keyword>
<dbReference type="AlphaFoldDB" id="A0A7S3UD79"/>
<accession>A0A7S3UD79</accession>
<keyword evidence="5 9" id="KW-1133">Transmembrane helix</keyword>
<evidence type="ECO:0000256" key="4">
    <source>
        <dbReference type="ARBA" id="ARBA00022737"/>
    </source>
</evidence>